<accession>A0A840DS14</accession>
<evidence type="ECO:0000313" key="3">
    <source>
        <dbReference type="Proteomes" id="UP000559598"/>
    </source>
</evidence>
<reference evidence="2 3" key="1">
    <citation type="submission" date="2020-08" db="EMBL/GenBank/DDBJ databases">
        <title>Genomic Encyclopedia of Type Strains, Phase IV (KMG-IV): sequencing the most valuable type-strain genomes for metagenomic binning, comparative biology and taxonomic classification.</title>
        <authorList>
            <person name="Goeker M."/>
        </authorList>
    </citation>
    <scope>NUCLEOTIDE SEQUENCE [LARGE SCALE GENOMIC DNA]</scope>
    <source>
        <strain evidence="2 3">DSM 17075</strain>
    </source>
</reference>
<feature type="compositionally biased region" description="Basic and acidic residues" evidence="1">
    <location>
        <begin position="39"/>
        <end position="48"/>
    </location>
</feature>
<dbReference type="Proteomes" id="UP000559598">
    <property type="component" value="Unassembled WGS sequence"/>
</dbReference>
<feature type="compositionally biased region" description="Polar residues" evidence="1">
    <location>
        <begin position="8"/>
        <end position="20"/>
    </location>
</feature>
<dbReference type="EMBL" id="JACIDE010000001">
    <property type="protein sequence ID" value="MBB4072329.1"/>
    <property type="molecule type" value="Genomic_DNA"/>
</dbReference>
<evidence type="ECO:0000256" key="1">
    <source>
        <dbReference type="SAM" id="MobiDB-lite"/>
    </source>
</evidence>
<feature type="region of interest" description="Disordered" evidence="1">
    <location>
        <begin position="1"/>
        <end position="48"/>
    </location>
</feature>
<evidence type="ECO:0000313" key="2">
    <source>
        <dbReference type="EMBL" id="MBB4072329.1"/>
    </source>
</evidence>
<dbReference type="AlphaFoldDB" id="A0A840DS14"/>
<proteinExistence type="predicted"/>
<protein>
    <submittedName>
        <fullName evidence="2">Uncharacterized protein</fullName>
    </submittedName>
</protein>
<sequence>MTKKYNRKGSNNQNAPTETFLSEEVRSGDNSKGNKRKKSQNDKTDVAE</sequence>
<gene>
    <name evidence="2" type="ORF">GGR02_000075</name>
</gene>
<comment type="caution">
    <text evidence="2">The sequence shown here is derived from an EMBL/GenBank/DDBJ whole genome shotgun (WGS) entry which is preliminary data.</text>
</comment>
<keyword evidence="3" id="KW-1185">Reference proteome</keyword>
<name>A0A840DS14_9BACL</name>
<organism evidence="2 3">
    <name type="scientific">Anoxybacteroides voinovskiense</name>
    <dbReference type="NCBI Taxonomy" id="230470"/>
    <lineage>
        <taxon>Bacteria</taxon>
        <taxon>Bacillati</taxon>
        <taxon>Bacillota</taxon>
        <taxon>Bacilli</taxon>
        <taxon>Bacillales</taxon>
        <taxon>Anoxybacillaceae</taxon>
        <taxon>Anoxybacteroides</taxon>
    </lineage>
</organism>
<dbReference type="RefSeq" id="WP_183182770.1">
    <property type="nucleotide sequence ID" value="NZ_BMNP01000002.1"/>
</dbReference>